<proteinExistence type="predicted"/>
<dbReference type="PATRIC" id="fig|1216932.3.peg.2874"/>
<dbReference type="HOGENOM" id="CLU_074533_0_0_9"/>
<dbReference type="KEGG" id="clt:CM240_2908"/>
<evidence type="ECO:0000259" key="1">
    <source>
        <dbReference type="Pfam" id="PF08874"/>
    </source>
</evidence>
<evidence type="ECO:0000259" key="2">
    <source>
        <dbReference type="Pfam" id="PF12395"/>
    </source>
</evidence>
<feature type="domain" description="DUF1835" evidence="1">
    <location>
        <begin position="2"/>
        <end position="130"/>
    </location>
</feature>
<dbReference type="Proteomes" id="UP000019426">
    <property type="component" value="Chromosome M2/40_rep2"/>
</dbReference>
<name>W6SJX0_9CLOT</name>
<accession>W6SJX0</accession>
<dbReference type="RefSeq" id="WP_044040198.1">
    <property type="nucleotide sequence ID" value="NZ_HG917869.1"/>
</dbReference>
<dbReference type="eggNOG" id="ENOG502Z939">
    <property type="taxonomic scope" value="Bacteria"/>
</dbReference>
<dbReference type="Pfam" id="PF12395">
    <property type="entry name" value="DUF3658"/>
    <property type="match status" value="1"/>
</dbReference>
<feature type="domain" description="DUF3658" evidence="2">
    <location>
        <begin position="160"/>
        <end position="259"/>
    </location>
</feature>
<sequence>MIEVLFDESAAATMKMVKKEGIINGDREKVICLALMLDIGDIRKSIDSQYRRNLIYEMYTQDNYDNSPETLKGLKKIGSIYANEQKRFMEYVSKGEQIRIWYSNAPYSICGFYYVCNLLRDISNEIFAVKLPDYTKENENTVIEYKRWGEVPLEKFDIFLKYEKKISKIEKKVFSNYWLELKNDNSPLRAVVNGQLIGVPEDFYDYLIYKSLSKRAMKEIRLIGDILGQYRLGISDWWYASRIDKMIKDNKIKIVEDSDRKYTRIISIVR</sequence>
<reference evidence="3 4" key="1">
    <citation type="submission" date="2013-11" db="EMBL/GenBank/DDBJ databases">
        <title>Complete genome sequence of Clostridum sp. M2/40.</title>
        <authorList>
            <person name="Wibberg D."/>
            <person name="Puehler A."/>
            <person name="Schlueter A."/>
        </authorList>
    </citation>
    <scope>NUCLEOTIDE SEQUENCE [LARGE SCALE GENOMIC DNA]</scope>
    <source>
        <strain evidence="4">M2/40</strain>
    </source>
</reference>
<evidence type="ECO:0000313" key="4">
    <source>
        <dbReference type="Proteomes" id="UP000019426"/>
    </source>
</evidence>
<evidence type="ECO:0000313" key="3">
    <source>
        <dbReference type="EMBL" id="CDM70025.1"/>
    </source>
</evidence>
<dbReference type="AlphaFoldDB" id="W6SJX0"/>
<dbReference type="STRING" id="1216932.CM240_2908"/>
<dbReference type="InterPro" id="IPR022123">
    <property type="entry name" value="DUF3658"/>
</dbReference>
<dbReference type="Pfam" id="PF08874">
    <property type="entry name" value="DUF1835"/>
    <property type="match status" value="1"/>
</dbReference>
<dbReference type="InterPro" id="IPR014973">
    <property type="entry name" value="DUF1835"/>
</dbReference>
<dbReference type="OrthoDB" id="1654031at2"/>
<dbReference type="EMBL" id="HG917869">
    <property type="protein sequence ID" value="CDM70025.1"/>
    <property type="molecule type" value="Genomic_DNA"/>
</dbReference>
<protein>
    <recommendedName>
        <fullName evidence="5">DUF1835 domain-containing protein</fullName>
    </recommendedName>
</protein>
<evidence type="ECO:0008006" key="5">
    <source>
        <dbReference type="Google" id="ProtNLM"/>
    </source>
</evidence>
<gene>
    <name evidence="3" type="ORF">CM240_2908</name>
</gene>
<organism evidence="3 4">
    <name type="scientific">Clostridium bornimense</name>
    <dbReference type="NCBI Taxonomy" id="1216932"/>
    <lineage>
        <taxon>Bacteria</taxon>
        <taxon>Bacillati</taxon>
        <taxon>Bacillota</taxon>
        <taxon>Clostridia</taxon>
        <taxon>Eubacteriales</taxon>
        <taxon>Clostridiaceae</taxon>
        <taxon>Clostridium</taxon>
    </lineage>
</organism>
<keyword evidence="4" id="KW-1185">Reference proteome</keyword>